<dbReference type="Proteomes" id="UP000294292">
    <property type="component" value="Chromosome"/>
</dbReference>
<evidence type="ECO:0000313" key="2">
    <source>
        <dbReference type="Proteomes" id="UP000294292"/>
    </source>
</evidence>
<name>A0A4P6ZXM1_9BACL</name>
<dbReference type="SUPFAM" id="SSF55961">
    <property type="entry name" value="Bet v1-like"/>
    <property type="match status" value="1"/>
</dbReference>
<dbReference type="EMBL" id="CP038015">
    <property type="protein sequence ID" value="QBP41201.1"/>
    <property type="molecule type" value="Genomic_DNA"/>
</dbReference>
<proteinExistence type="predicted"/>
<dbReference type="CDD" id="cd07812">
    <property type="entry name" value="SRPBCC"/>
    <property type="match status" value="1"/>
</dbReference>
<sequence length="152" mass="17955">MKSWTKSIEIDVPIDEVWQYVDGDLAKMQEIMPNVVSYTPVTITDDVVGSVYSQQYREGNRVETYDVHVKEYINDYTHKKMKITFILANYFEISAKYELEFISESKTRLTYTATNKALKWFVHLMLLFATEKTIVKFVEHIKQVAEKNYEMV</sequence>
<reference evidence="1 2" key="1">
    <citation type="submission" date="2019-03" db="EMBL/GenBank/DDBJ databases">
        <title>Complete genome sequence of Paenisporosarcina antarctica CGMCC 1.6503T.</title>
        <authorList>
            <person name="Rong J.-C."/>
            <person name="Chi N.-Y."/>
            <person name="Zhang Q.-F."/>
        </authorList>
    </citation>
    <scope>NUCLEOTIDE SEQUENCE [LARGE SCALE GENOMIC DNA]</scope>
    <source>
        <strain evidence="1 2">CGMCC 1.6503</strain>
    </source>
</reference>
<dbReference type="RefSeq" id="WP_134209850.1">
    <property type="nucleotide sequence ID" value="NZ_CP038015.1"/>
</dbReference>
<dbReference type="InterPro" id="IPR019587">
    <property type="entry name" value="Polyketide_cyclase/dehydratase"/>
</dbReference>
<protein>
    <submittedName>
        <fullName evidence="1">SRPBCC family protein</fullName>
    </submittedName>
</protein>
<dbReference type="Pfam" id="PF10604">
    <property type="entry name" value="Polyketide_cyc2"/>
    <property type="match status" value="1"/>
</dbReference>
<accession>A0A4P6ZXM1</accession>
<keyword evidence="2" id="KW-1185">Reference proteome</keyword>
<dbReference type="Gene3D" id="3.30.530.20">
    <property type="match status" value="1"/>
</dbReference>
<dbReference type="OrthoDB" id="2360771at2"/>
<dbReference type="KEGG" id="panc:E2636_08670"/>
<dbReference type="InterPro" id="IPR023393">
    <property type="entry name" value="START-like_dom_sf"/>
</dbReference>
<gene>
    <name evidence="1" type="ORF">E2636_08670</name>
</gene>
<organism evidence="1 2">
    <name type="scientific">Paenisporosarcina antarctica</name>
    <dbReference type="NCBI Taxonomy" id="417367"/>
    <lineage>
        <taxon>Bacteria</taxon>
        <taxon>Bacillati</taxon>
        <taxon>Bacillota</taxon>
        <taxon>Bacilli</taxon>
        <taxon>Bacillales</taxon>
        <taxon>Caryophanaceae</taxon>
        <taxon>Paenisporosarcina</taxon>
    </lineage>
</organism>
<evidence type="ECO:0000313" key="1">
    <source>
        <dbReference type="EMBL" id="QBP41201.1"/>
    </source>
</evidence>
<dbReference type="AlphaFoldDB" id="A0A4P6ZXM1"/>